<dbReference type="EMBL" id="MHOT01000001">
    <property type="protein sequence ID" value="OGZ69860.1"/>
    <property type="molecule type" value="Genomic_DNA"/>
</dbReference>
<gene>
    <name evidence="3" type="ORF">A3D44_03100</name>
</gene>
<dbReference type="Gene3D" id="1.10.101.10">
    <property type="entry name" value="PGBD-like superfamily/PGBD"/>
    <property type="match status" value="1"/>
</dbReference>
<accession>A0A1G2I628</accession>
<name>A0A1G2I628_9BACT</name>
<evidence type="ECO:0000256" key="2">
    <source>
        <dbReference type="SAM" id="SignalP"/>
    </source>
</evidence>
<feature type="coiled-coil region" evidence="1">
    <location>
        <begin position="446"/>
        <end position="473"/>
    </location>
</feature>
<evidence type="ECO:0008006" key="5">
    <source>
        <dbReference type="Google" id="ProtNLM"/>
    </source>
</evidence>
<keyword evidence="2" id="KW-0732">Signal</keyword>
<comment type="caution">
    <text evidence="3">The sequence shown here is derived from an EMBL/GenBank/DDBJ whole genome shotgun (WGS) entry which is preliminary data.</text>
</comment>
<dbReference type="AlphaFoldDB" id="A0A1G2I628"/>
<feature type="signal peptide" evidence="2">
    <location>
        <begin position="1"/>
        <end position="28"/>
    </location>
</feature>
<sequence>MIKENTFKIIFFTIAIFFLAGFTVPAKAANISDVFFNVDANFDVGESSQVQAVLIKTAANLYFYVQKDWWEAQVPAKQSEIINNLDVLSSEFDKKIYPTLTSVFGSEWNPGVDGDSKTIILFHAMKEGVGGYFRSNDEYIKLQMPNSNEKEMLYLPISQIDNISKLKVFLAHEFVHLITFNQKDRLRGVQEDVWLNESRAEYAATILGYNGLYEGSNLQARLKNFLERPSDSLVEWKENKYDYGVINVFMHYLVDHYGINMLSDSLQSPLTSIASINAVLAKNGYQEDFSQIFTNWAIALMVNDCKVGPKYCYLSSNLANFKINPTLNFLPLSGSSSLSVTNVTKNWAGNWQKIIGGKGDLTLEFSGVKGVHFQVPYVVVDKENVSTVHFLALDENQKGKIFIKDFDKNNNALIIIPLLEDKTSGFSNSEFTYPYTFKVSISGQVQEDEAALIESLLAQIASLKQQIAALQSGEPKNPLAVSCSSITGNLYIGMTGSQKVTCLQEFLKLQGGAVYPEGLVTGNFGALTRLAVVRFQEKYASDILAPLGLSWGTGFVGSSTRQKINQLLQVM</sequence>
<feature type="chain" id="PRO_5009583229" description="Peptidoglycan binding-like domain-containing protein" evidence="2">
    <location>
        <begin position="29"/>
        <end position="571"/>
    </location>
</feature>
<dbReference type="STRING" id="1802207.A3D44_03100"/>
<organism evidence="3 4">
    <name type="scientific">Candidatus Staskawiczbacteria bacterium RIFCSPHIGHO2_02_FULL_42_22</name>
    <dbReference type="NCBI Taxonomy" id="1802207"/>
    <lineage>
        <taxon>Bacteria</taxon>
        <taxon>Candidatus Staskawicziibacteriota</taxon>
    </lineage>
</organism>
<evidence type="ECO:0000313" key="4">
    <source>
        <dbReference type="Proteomes" id="UP000178820"/>
    </source>
</evidence>
<dbReference type="Proteomes" id="UP000178820">
    <property type="component" value="Unassembled WGS sequence"/>
</dbReference>
<protein>
    <recommendedName>
        <fullName evidence="5">Peptidoglycan binding-like domain-containing protein</fullName>
    </recommendedName>
</protein>
<evidence type="ECO:0000256" key="1">
    <source>
        <dbReference type="SAM" id="Coils"/>
    </source>
</evidence>
<dbReference type="InterPro" id="IPR036366">
    <property type="entry name" value="PGBDSf"/>
</dbReference>
<keyword evidence="1" id="KW-0175">Coiled coil</keyword>
<evidence type="ECO:0000313" key="3">
    <source>
        <dbReference type="EMBL" id="OGZ69860.1"/>
    </source>
</evidence>
<proteinExistence type="predicted"/>
<reference evidence="3 4" key="1">
    <citation type="journal article" date="2016" name="Nat. Commun.">
        <title>Thousands of microbial genomes shed light on interconnected biogeochemical processes in an aquifer system.</title>
        <authorList>
            <person name="Anantharaman K."/>
            <person name="Brown C.T."/>
            <person name="Hug L.A."/>
            <person name="Sharon I."/>
            <person name="Castelle C.J."/>
            <person name="Probst A.J."/>
            <person name="Thomas B.C."/>
            <person name="Singh A."/>
            <person name="Wilkins M.J."/>
            <person name="Karaoz U."/>
            <person name="Brodie E.L."/>
            <person name="Williams K.H."/>
            <person name="Hubbard S.S."/>
            <person name="Banfield J.F."/>
        </authorList>
    </citation>
    <scope>NUCLEOTIDE SEQUENCE [LARGE SCALE GENOMIC DNA]</scope>
</reference>